<evidence type="ECO:0000256" key="4">
    <source>
        <dbReference type="ARBA" id="ARBA00022746"/>
    </source>
</evidence>
<comment type="caution">
    <text evidence="6">The sequence shown here is derived from an EMBL/GenBank/DDBJ whole genome shotgun (WGS) entry which is preliminary data.</text>
</comment>
<gene>
    <name evidence="6" type="ORF">GQE99_04385</name>
</gene>
<dbReference type="InterPro" id="IPR033904">
    <property type="entry name" value="Trans_IPPS_HH"/>
</dbReference>
<dbReference type="SUPFAM" id="SSF48576">
    <property type="entry name" value="Terpenoid synthases"/>
    <property type="match status" value="1"/>
</dbReference>
<evidence type="ECO:0000256" key="2">
    <source>
        <dbReference type="ARBA" id="ARBA00006251"/>
    </source>
</evidence>
<dbReference type="PANTHER" id="PTHR31480">
    <property type="entry name" value="BIFUNCTIONAL LYCOPENE CYCLASE/PHYTOENE SYNTHASE"/>
    <property type="match status" value="1"/>
</dbReference>
<dbReference type="GO" id="GO:0051996">
    <property type="term" value="F:squalene synthase [NAD(P)H] activity"/>
    <property type="evidence" value="ECO:0007669"/>
    <property type="project" value="InterPro"/>
</dbReference>
<proteinExistence type="inferred from homology"/>
<dbReference type="SFLD" id="SFLDS00005">
    <property type="entry name" value="Isoprenoid_Synthase_Type_I"/>
    <property type="match status" value="1"/>
</dbReference>
<accession>A0A845M1M5</accession>
<dbReference type="CDD" id="cd00683">
    <property type="entry name" value="Trans_IPPS_HH"/>
    <property type="match status" value="1"/>
</dbReference>
<dbReference type="InterPro" id="IPR019845">
    <property type="entry name" value="Squalene/phytoene_synthase_CS"/>
</dbReference>
<keyword evidence="4" id="KW-0125">Carotenoid biosynthesis</keyword>
<evidence type="ECO:0000256" key="1">
    <source>
        <dbReference type="ARBA" id="ARBA00004684"/>
    </source>
</evidence>
<evidence type="ECO:0000313" key="7">
    <source>
        <dbReference type="Proteomes" id="UP000467322"/>
    </source>
</evidence>
<dbReference type="GO" id="GO:0016117">
    <property type="term" value="P:carotenoid biosynthetic process"/>
    <property type="evidence" value="ECO:0007669"/>
    <property type="project" value="UniProtKB-KW"/>
</dbReference>
<dbReference type="SFLD" id="SFLDG01018">
    <property type="entry name" value="Squalene/Phytoene_Synthase_Lik"/>
    <property type="match status" value="1"/>
</dbReference>
<comment type="cofactor">
    <cofactor evidence="5">
        <name>ATP</name>
        <dbReference type="ChEBI" id="CHEBI:30616"/>
    </cofactor>
</comment>
<dbReference type="InterPro" id="IPR002060">
    <property type="entry name" value="Squ/phyt_synthse"/>
</dbReference>
<dbReference type="SFLD" id="SFLDG01212">
    <property type="entry name" value="Phytoene_synthase_like"/>
    <property type="match status" value="1"/>
</dbReference>
<sequence length="319" mass="35217">MRVHAADATELVQFGEQSIARGSKSFGMAATLFKPQVRADVVMLYAWCRHADDLIDGQAFGHDQDPAFRKGQHGRLEDLKRRTAAVLNGERIGDPAFDGLGEVVRGNDIPHRLPEDLITGFEMDVSERDYPTLTDTLTYCYHVAGDVGVMMAMVMGARRADVLDRACDLGIAFQLTNIARDVMDDAHAGRRYVPADLLARRGLTPDDYDAPENRATLFAVVCDMLDEADRYYASAQWGLSELDWRSAWAIASAARVYRAIGEKLRRGGPGAWERRIATGLGAKVWLITLALGDTIGSRFRSVDDAPARRGLYTRPTVPS</sequence>
<dbReference type="GO" id="GO:0004311">
    <property type="term" value="F:geranylgeranyl diphosphate synthase activity"/>
    <property type="evidence" value="ECO:0007669"/>
    <property type="project" value="InterPro"/>
</dbReference>
<dbReference type="FunFam" id="1.10.600.10:FF:000020">
    <property type="entry name" value="Phytoene synthase"/>
    <property type="match status" value="1"/>
</dbReference>
<dbReference type="AlphaFoldDB" id="A0A845M1M5"/>
<evidence type="ECO:0000256" key="5">
    <source>
        <dbReference type="ARBA" id="ARBA00053028"/>
    </source>
</evidence>
<dbReference type="PROSITE" id="PS01045">
    <property type="entry name" value="SQUALEN_PHYTOEN_SYN_2"/>
    <property type="match status" value="1"/>
</dbReference>
<comment type="pathway">
    <text evidence="1">Carotenoid biosynthesis; phytoene biosynthesis.</text>
</comment>
<dbReference type="Gene3D" id="1.10.600.10">
    <property type="entry name" value="Farnesyl Diphosphate Synthase"/>
    <property type="match status" value="1"/>
</dbReference>
<dbReference type="InterPro" id="IPR008949">
    <property type="entry name" value="Isoprenoid_synthase_dom_sf"/>
</dbReference>
<evidence type="ECO:0000256" key="3">
    <source>
        <dbReference type="ARBA" id="ARBA00022679"/>
    </source>
</evidence>
<protein>
    <submittedName>
        <fullName evidence="6">Phytoene/squalene synthase family protein</fullName>
    </submittedName>
</protein>
<name>A0A845M1M5_9RHOB</name>
<dbReference type="RefSeq" id="WP_161350370.1">
    <property type="nucleotide sequence ID" value="NZ_WTUX01000010.1"/>
</dbReference>
<organism evidence="6 7">
    <name type="scientific">Maritimibacter harenae</name>
    <dbReference type="NCBI Taxonomy" id="2606218"/>
    <lineage>
        <taxon>Bacteria</taxon>
        <taxon>Pseudomonadati</taxon>
        <taxon>Pseudomonadota</taxon>
        <taxon>Alphaproteobacteria</taxon>
        <taxon>Rhodobacterales</taxon>
        <taxon>Roseobacteraceae</taxon>
        <taxon>Maritimibacter</taxon>
    </lineage>
</organism>
<reference evidence="6 7" key="1">
    <citation type="submission" date="2019-12" db="EMBL/GenBank/DDBJ databases">
        <title>Maritimibacter sp. nov. sp. isolated from sea sand.</title>
        <authorList>
            <person name="Kim J."/>
            <person name="Jeong S.E."/>
            <person name="Jung H.S."/>
            <person name="Jeon C.O."/>
        </authorList>
    </citation>
    <scope>NUCLEOTIDE SEQUENCE [LARGE SCALE GENOMIC DNA]</scope>
    <source>
        <strain evidence="6 7">DP07</strain>
    </source>
</reference>
<dbReference type="Proteomes" id="UP000467322">
    <property type="component" value="Unassembled WGS sequence"/>
</dbReference>
<keyword evidence="3" id="KW-0808">Transferase</keyword>
<evidence type="ECO:0000313" key="6">
    <source>
        <dbReference type="EMBL" id="MZR12248.1"/>
    </source>
</evidence>
<dbReference type="EMBL" id="WTUX01000010">
    <property type="protein sequence ID" value="MZR12248.1"/>
    <property type="molecule type" value="Genomic_DNA"/>
</dbReference>
<dbReference type="Pfam" id="PF00494">
    <property type="entry name" value="SQS_PSY"/>
    <property type="match status" value="1"/>
</dbReference>
<keyword evidence="7" id="KW-1185">Reference proteome</keyword>
<dbReference type="InterPro" id="IPR044843">
    <property type="entry name" value="Trans_IPPS_bact-type"/>
</dbReference>
<comment type="similarity">
    <text evidence="2">Belongs to the phytoene/squalene synthase family.</text>
</comment>